<name>A0AB33BYG4_MICA7</name>
<proteinExistence type="predicted"/>
<keyword evidence="5 6" id="KW-0472">Membrane</keyword>
<feature type="transmembrane region" description="Helical" evidence="6">
    <location>
        <begin position="12"/>
        <end position="35"/>
    </location>
</feature>
<evidence type="ECO:0000313" key="7">
    <source>
        <dbReference type="EMBL" id="ARI83096.1"/>
    </source>
</evidence>
<comment type="subcellular location">
    <subcellularLocation>
        <location evidence="1">Cell membrane</location>
        <topology evidence="1">Multi-pass membrane protein</topology>
    </subcellularLocation>
</comment>
<feature type="transmembrane region" description="Helical" evidence="6">
    <location>
        <begin position="47"/>
        <end position="68"/>
    </location>
</feature>
<evidence type="ECO:0000256" key="4">
    <source>
        <dbReference type="ARBA" id="ARBA00022989"/>
    </source>
</evidence>
<evidence type="ECO:0000256" key="1">
    <source>
        <dbReference type="ARBA" id="ARBA00004651"/>
    </source>
</evidence>
<keyword evidence="8" id="KW-1185">Reference proteome</keyword>
<dbReference type="EMBL" id="CP020771">
    <property type="protein sequence ID" value="ARI83096.1"/>
    <property type="molecule type" value="Genomic_DNA"/>
</dbReference>
<reference evidence="7 8" key="1">
    <citation type="journal article" date="2018" name="Harmful Algae">
        <title>The highly heterogeneous methylated genomes and diverse restriction-modification systems of bloom-forming Microcystis.</title>
        <authorList>
            <person name="Zhao L."/>
            <person name="Song Y."/>
            <person name="Li L."/>
            <person name="Gan N."/>
            <person name="Brand J.J."/>
            <person name="Song L."/>
        </authorList>
    </citation>
    <scope>NUCLEOTIDE SEQUENCE [LARGE SCALE GENOMIC DNA]</scope>
    <source>
        <strain evidence="7 8">PCC 7806SL</strain>
    </source>
</reference>
<dbReference type="Proteomes" id="UP000192439">
    <property type="component" value="Chromosome"/>
</dbReference>
<accession>A0AB33BYG4</accession>
<dbReference type="InterPro" id="IPR020948">
    <property type="entry name" value="P_starv_induced_PsiE-like"/>
</dbReference>
<organism evidence="7 8">
    <name type="scientific">Microcystis aeruginosa PCC 7806SL</name>
    <dbReference type="NCBI Taxonomy" id="1903187"/>
    <lineage>
        <taxon>Bacteria</taxon>
        <taxon>Bacillati</taxon>
        <taxon>Cyanobacteriota</taxon>
        <taxon>Cyanophyceae</taxon>
        <taxon>Oscillatoriophycideae</taxon>
        <taxon>Chroococcales</taxon>
        <taxon>Microcystaceae</taxon>
        <taxon>Microcystis</taxon>
    </lineage>
</organism>
<keyword evidence="3 6" id="KW-0812">Transmembrane</keyword>
<feature type="transmembrane region" description="Helical" evidence="6">
    <location>
        <begin position="110"/>
        <end position="127"/>
    </location>
</feature>
<keyword evidence="4 6" id="KW-1133">Transmembrane helix</keyword>
<dbReference type="AlphaFoldDB" id="A0AB33BYG4"/>
<gene>
    <name evidence="7" type="ORF">BH695_3817</name>
</gene>
<sequence>MKSIHVVENLVSKVLSVALIVVIIVSLYDLVVILIRDLFTTEPVGFFGKTLIEIFGLFLNILIALELLENITAYLRKHIVQVELVVVTALIAISRKIIIFDPKKYSKDDLIALTVGTLALAASYWLIRKVNRDNRS</sequence>
<protein>
    <recommendedName>
        <fullName evidence="9">Phosphate-starvation-inducible E-like protein</fullName>
    </recommendedName>
</protein>
<keyword evidence="2" id="KW-1003">Cell membrane</keyword>
<evidence type="ECO:0000256" key="6">
    <source>
        <dbReference type="SAM" id="Phobius"/>
    </source>
</evidence>
<evidence type="ECO:0008006" key="9">
    <source>
        <dbReference type="Google" id="ProtNLM"/>
    </source>
</evidence>
<dbReference type="GO" id="GO:0005886">
    <property type="term" value="C:plasma membrane"/>
    <property type="evidence" value="ECO:0007669"/>
    <property type="project" value="UniProtKB-SubCell"/>
</dbReference>
<evidence type="ECO:0000256" key="2">
    <source>
        <dbReference type="ARBA" id="ARBA00022475"/>
    </source>
</evidence>
<evidence type="ECO:0000313" key="8">
    <source>
        <dbReference type="Proteomes" id="UP000192439"/>
    </source>
</evidence>
<evidence type="ECO:0000256" key="5">
    <source>
        <dbReference type="ARBA" id="ARBA00023136"/>
    </source>
</evidence>
<feature type="transmembrane region" description="Helical" evidence="6">
    <location>
        <begin position="80"/>
        <end position="98"/>
    </location>
</feature>
<dbReference type="Pfam" id="PF06146">
    <property type="entry name" value="PsiE"/>
    <property type="match status" value="1"/>
</dbReference>
<evidence type="ECO:0000256" key="3">
    <source>
        <dbReference type="ARBA" id="ARBA00022692"/>
    </source>
</evidence>